<evidence type="ECO:0000313" key="2">
    <source>
        <dbReference type="EMBL" id="MEX4006363.1"/>
    </source>
</evidence>
<sequence length="108" mass="11523">MFKALLRLLSMVMLAIAVIMAVLDATRSIAASALVLTPLGDSWAAVAPSTLETIERSISENLPGFFSDPLATGFLSLPGFAVFAGLALLLAIAGRRRERTASRFMVQR</sequence>
<organism evidence="2 3">
    <name type="scientific">Neoaquamicrobium sediminum</name>
    <dbReference type="NCBI Taxonomy" id="1849104"/>
    <lineage>
        <taxon>Bacteria</taxon>
        <taxon>Pseudomonadati</taxon>
        <taxon>Pseudomonadota</taxon>
        <taxon>Alphaproteobacteria</taxon>
        <taxon>Hyphomicrobiales</taxon>
        <taxon>Phyllobacteriaceae</taxon>
        <taxon>Neoaquamicrobium</taxon>
    </lineage>
</organism>
<evidence type="ECO:0000313" key="3">
    <source>
        <dbReference type="Proteomes" id="UP001559025"/>
    </source>
</evidence>
<reference evidence="2 3" key="1">
    <citation type="submission" date="2024-01" db="EMBL/GenBank/DDBJ databases">
        <title>New evidence supports the origin of RcGTA from prophage.</title>
        <authorList>
            <person name="Xu Y."/>
            <person name="Liu B."/>
            <person name="Chen F."/>
        </authorList>
    </citation>
    <scope>NUCLEOTIDE SEQUENCE [LARGE SCALE GENOMIC DNA]</scope>
    <source>
        <strain evidence="2 3">CBW1107-2</strain>
    </source>
</reference>
<protein>
    <submittedName>
        <fullName evidence="2">Uncharacterized protein</fullName>
    </submittedName>
</protein>
<evidence type="ECO:0000256" key="1">
    <source>
        <dbReference type="SAM" id="Phobius"/>
    </source>
</evidence>
<keyword evidence="1" id="KW-0812">Transmembrane</keyword>
<gene>
    <name evidence="2" type="ORF">V1479_03550</name>
</gene>
<name>A0ABV3WNX5_9HYPH</name>
<dbReference type="Proteomes" id="UP001559025">
    <property type="component" value="Unassembled WGS sequence"/>
</dbReference>
<dbReference type="RefSeq" id="WP_368801693.1">
    <property type="nucleotide sequence ID" value="NZ_JAZHFV010000001.1"/>
</dbReference>
<proteinExistence type="predicted"/>
<comment type="caution">
    <text evidence="2">The sequence shown here is derived from an EMBL/GenBank/DDBJ whole genome shotgun (WGS) entry which is preliminary data.</text>
</comment>
<accession>A0ABV3WNX5</accession>
<keyword evidence="1" id="KW-0472">Membrane</keyword>
<keyword evidence="1" id="KW-1133">Transmembrane helix</keyword>
<keyword evidence="3" id="KW-1185">Reference proteome</keyword>
<feature type="transmembrane region" description="Helical" evidence="1">
    <location>
        <begin position="70"/>
        <end position="93"/>
    </location>
</feature>
<dbReference type="EMBL" id="JAZHFV010000001">
    <property type="protein sequence ID" value="MEX4006363.1"/>
    <property type="molecule type" value="Genomic_DNA"/>
</dbReference>